<keyword evidence="2" id="KW-1185">Reference proteome</keyword>
<dbReference type="KEGG" id="bhe:BH07780"/>
<sequence length="65" mass="7446">MQCVPKTDFIVIGDDLMTDTILCFDLGTKTGWVIYGVDGHIMSGTVNFQPRRFEDGEMHYLLFKQ</sequence>
<dbReference type="AlphaFoldDB" id="A0A0H3M5L5"/>
<dbReference type="EnsemblBacteria" id="CAF27578">
    <property type="protein sequence ID" value="CAF27578"/>
    <property type="gene ID" value="BH07780"/>
</dbReference>
<proteinExistence type="predicted"/>
<dbReference type="EMBL" id="BX897699">
    <property type="protein sequence ID" value="CAF27578.1"/>
    <property type="molecule type" value="Genomic_DNA"/>
</dbReference>
<dbReference type="Proteomes" id="UP000000421">
    <property type="component" value="Chromosome"/>
</dbReference>
<reference evidence="1 2" key="1">
    <citation type="journal article" date="2004" name="Proc. Natl. Acad. Sci. U.S.A.">
        <title>The louse-borne human pathogen Bartonella quintana is a genomic derivative of the zoonotic agent Bartonella henselae.</title>
        <authorList>
            <person name="Alsmark U.C.M."/>
            <person name="Frank A.C."/>
            <person name="Karlberg E.O."/>
            <person name="Legault B.-A."/>
            <person name="Ardell D.H."/>
            <person name="Canbaeck B."/>
            <person name="Eriksson A.-S."/>
            <person name="Naeslund A.K."/>
            <person name="Handley S.A."/>
            <person name="Huvet M."/>
            <person name="La Scola B."/>
            <person name="Holmberg M."/>
            <person name="Andersson S.G.E."/>
        </authorList>
    </citation>
    <scope>NUCLEOTIDE SEQUENCE [LARGE SCALE GENOMIC DNA]</scope>
    <source>
        <strain evidence="2">ATCC 49882 / DSM 28221 / CCUG 30454 / Houston 1</strain>
    </source>
</reference>
<accession>A0A0H3M5L5</accession>
<evidence type="ECO:0008006" key="3">
    <source>
        <dbReference type="Google" id="ProtNLM"/>
    </source>
</evidence>
<name>A0A0H3M5L5_BARHE</name>
<evidence type="ECO:0000313" key="1">
    <source>
        <dbReference type="EMBL" id="CAF27578.1"/>
    </source>
</evidence>
<dbReference type="eggNOG" id="COG0817">
    <property type="taxonomic scope" value="Bacteria"/>
</dbReference>
<protein>
    <recommendedName>
        <fullName evidence="3">Phage related protein</fullName>
    </recommendedName>
</protein>
<gene>
    <name evidence="1" type="ordered locus">BH07780</name>
</gene>
<evidence type="ECO:0000313" key="2">
    <source>
        <dbReference type="Proteomes" id="UP000000421"/>
    </source>
</evidence>
<dbReference type="PaxDb" id="283166-BH07780"/>
<organism evidence="1 2">
    <name type="scientific">Bartonella henselae (strain ATCC 49882 / DSM 28221 / CCUG 30454 / Houston 1)</name>
    <name type="common">Rochalimaea henselae</name>
    <dbReference type="NCBI Taxonomy" id="283166"/>
    <lineage>
        <taxon>Bacteria</taxon>
        <taxon>Pseudomonadati</taxon>
        <taxon>Pseudomonadota</taxon>
        <taxon>Alphaproteobacteria</taxon>
        <taxon>Hyphomicrobiales</taxon>
        <taxon>Bartonellaceae</taxon>
        <taxon>Bartonella</taxon>
    </lineage>
</organism>